<dbReference type="Gene3D" id="3.30.200.20">
    <property type="entry name" value="Phosphorylase Kinase, domain 1"/>
    <property type="match status" value="1"/>
</dbReference>
<dbReference type="InterPro" id="IPR008266">
    <property type="entry name" value="Tyr_kinase_AS"/>
</dbReference>
<dbReference type="InterPro" id="IPR017441">
    <property type="entry name" value="Protein_kinase_ATP_BS"/>
</dbReference>
<dbReference type="Gene3D" id="1.10.510.10">
    <property type="entry name" value="Transferase(Phosphotransferase) domain 1"/>
    <property type="match status" value="1"/>
</dbReference>
<dbReference type="PROSITE" id="PS50002">
    <property type="entry name" value="SH3"/>
    <property type="match status" value="1"/>
</dbReference>
<dbReference type="PROSITE" id="PS50001">
    <property type="entry name" value="SH2"/>
    <property type="match status" value="1"/>
</dbReference>
<dbReference type="InterPro" id="IPR036028">
    <property type="entry name" value="SH3-like_dom_sf"/>
</dbReference>
<dbReference type="EC" id="2.7.10.2" evidence="11"/>
<feature type="region of interest" description="Disordered" evidence="12">
    <location>
        <begin position="1"/>
        <end position="49"/>
    </location>
</feature>
<dbReference type="Pfam" id="PF00017">
    <property type="entry name" value="SH2"/>
    <property type="match status" value="1"/>
</dbReference>
<organism evidence="16 17">
    <name type="scientific">Porites evermanni</name>
    <dbReference type="NCBI Taxonomy" id="104178"/>
    <lineage>
        <taxon>Eukaryota</taxon>
        <taxon>Metazoa</taxon>
        <taxon>Cnidaria</taxon>
        <taxon>Anthozoa</taxon>
        <taxon>Hexacorallia</taxon>
        <taxon>Scleractinia</taxon>
        <taxon>Fungiina</taxon>
        <taxon>Poritidae</taxon>
        <taxon>Porites</taxon>
    </lineage>
</organism>
<evidence type="ECO:0000259" key="14">
    <source>
        <dbReference type="PROSITE" id="PS50002"/>
    </source>
</evidence>
<evidence type="ECO:0000256" key="2">
    <source>
        <dbReference type="ARBA" id="ARBA00022679"/>
    </source>
</evidence>
<dbReference type="SMART" id="SM00252">
    <property type="entry name" value="SH2"/>
    <property type="match status" value="1"/>
</dbReference>
<dbReference type="PRINTS" id="PR00452">
    <property type="entry name" value="SH3DOMAIN"/>
</dbReference>
<proteinExistence type="inferred from homology"/>
<dbReference type="CDD" id="cd09933">
    <property type="entry name" value="SH2_Src_family"/>
    <property type="match status" value="1"/>
</dbReference>
<evidence type="ECO:0000256" key="7">
    <source>
        <dbReference type="ARBA" id="ARBA00051245"/>
    </source>
</evidence>
<protein>
    <recommendedName>
        <fullName evidence="11">Tyrosine-protein kinase</fullName>
        <ecNumber evidence="11">2.7.10.2</ecNumber>
    </recommendedName>
</protein>
<keyword evidence="17" id="KW-1185">Reference proteome</keyword>
<evidence type="ECO:0000256" key="8">
    <source>
        <dbReference type="PROSITE-ProRule" id="PRU00191"/>
    </source>
</evidence>
<evidence type="ECO:0000256" key="12">
    <source>
        <dbReference type="SAM" id="MobiDB-lite"/>
    </source>
</evidence>
<dbReference type="InterPro" id="IPR001245">
    <property type="entry name" value="Ser-Thr/Tyr_kinase_cat_dom"/>
</dbReference>
<dbReference type="Proteomes" id="UP001159427">
    <property type="component" value="Unassembled WGS sequence"/>
</dbReference>
<dbReference type="Pfam" id="PF00018">
    <property type="entry name" value="SH3_1"/>
    <property type="match status" value="1"/>
</dbReference>
<evidence type="ECO:0000256" key="10">
    <source>
        <dbReference type="PROSITE-ProRule" id="PRU10141"/>
    </source>
</evidence>
<dbReference type="PRINTS" id="PR00109">
    <property type="entry name" value="TYRKINASE"/>
</dbReference>
<dbReference type="SUPFAM" id="SSF55550">
    <property type="entry name" value="SH2 domain"/>
    <property type="match status" value="1"/>
</dbReference>
<dbReference type="Pfam" id="PF07714">
    <property type="entry name" value="PK_Tyr_Ser-Thr"/>
    <property type="match status" value="1"/>
</dbReference>
<keyword evidence="6 11" id="KW-0829">Tyrosine-protein kinase</keyword>
<evidence type="ECO:0000256" key="1">
    <source>
        <dbReference type="ARBA" id="ARBA00022443"/>
    </source>
</evidence>
<dbReference type="InterPro" id="IPR020635">
    <property type="entry name" value="Tyr_kinase_cat_dom"/>
</dbReference>
<feature type="domain" description="SH3" evidence="14">
    <location>
        <begin position="66"/>
        <end position="127"/>
    </location>
</feature>
<feature type="domain" description="Protein kinase" evidence="15">
    <location>
        <begin position="250"/>
        <end position="512"/>
    </location>
</feature>
<keyword evidence="4 11" id="KW-0418">Kinase</keyword>
<comment type="similarity">
    <text evidence="11">Belongs to the protein kinase superfamily. Tyr protein kinase family.</text>
</comment>
<dbReference type="InterPro" id="IPR000980">
    <property type="entry name" value="SH2"/>
</dbReference>
<evidence type="ECO:0000256" key="5">
    <source>
        <dbReference type="ARBA" id="ARBA00022840"/>
    </source>
</evidence>
<evidence type="ECO:0000259" key="15">
    <source>
        <dbReference type="PROSITE" id="PS50011"/>
    </source>
</evidence>
<keyword evidence="2 11" id="KW-0808">Transferase</keyword>
<evidence type="ECO:0000313" key="16">
    <source>
        <dbReference type="EMBL" id="CAH3015836.1"/>
    </source>
</evidence>
<dbReference type="PRINTS" id="PR00401">
    <property type="entry name" value="SH2DOMAIN"/>
</dbReference>
<reference evidence="16 17" key="1">
    <citation type="submission" date="2022-05" db="EMBL/GenBank/DDBJ databases">
        <authorList>
            <consortium name="Genoscope - CEA"/>
            <person name="William W."/>
        </authorList>
    </citation>
    <scope>NUCLEOTIDE SEQUENCE [LARGE SCALE GENOMIC DNA]</scope>
</reference>
<evidence type="ECO:0000256" key="6">
    <source>
        <dbReference type="ARBA" id="ARBA00023137"/>
    </source>
</evidence>
<dbReference type="Gene3D" id="2.30.30.40">
    <property type="entry name" value="SH3 Domains"/>
    <property type="match status" value="1"/>
</dbReference>
<evidence type="ECO:0000259" key="13">
    <source>
        <dbReference type="PROSITE" id="PS50001"/>
    </source>
</evidence>
<comment type="catalytic activity">
    <reaction evidence="7 11">
        <text>L-tyrosyl-[protein] + ATP = O-phospho-L-tyrosyl-[protein] + ADP + H(+)</text>
        <dbReference type="Rhea" id="RHEA:10596"/>
        <dbReference type="Rhea" id="RHEA-COMP:10136"/>
        <dbReference type="Rhea" id="RHEA-COMP:20101"/>
        <dbReference type="ChEBI" id="CHEBI:15378"/>
        <dbReference type="ChEBI" id="CHEBI:30616"/>
        <dbReference type="ChEBI" id="CHEBI:46858"/>
        <dbReference type="ChEBI" id="CHEBI:61978"/>
        <dbReference type="ChEBI" id="CHEBI:456216"/>
        <dbReference type="EC" id="2.7.10.2"/>
    </reaction>
</comment>
<dbReference type="PANTHER" id="PTHR24418">
    <property type="entry name" value="TYROSINE-PROTEIN KINASE"/>
    <property type="match status" value="1"/>
</dbReference>
<keyword evidence="3 10" id="KW-0547">Nucleotide-binding</keyword>
<dbReference type="InterPro" id="IPR001452">
    <property type="entry name" value="SH3_domain"/>
</dbReference>
<gene>
    <name evidence="16" type="ORF">PEVE_00022598</name>
</gene>
<comment type="caution">
    <text evidence="16">The sequence shown here is derived from an EMBL/GenBank/DDBJ whole genome shotgun (WGS) entry which is preliminary data.</text>
</comment>
<dbReference type="EMBL" id="CALNXI010000030">
    <property type="protein sequence ID" value="CAH3015836.1"/>
    <property type="molecule type" value="Genomic_DNA"/>
</dbReference>
<keyword evidence="1 9" id="KW-0728">SH3 domain</keyword>
<dbReference type="SMART" id="SM00326">
    <property type="entry name" value="SH3"/>
    <property type="match status" value="1"/>
</dbReference>
<dbReference type="InterPro" id="IPR011009">
    <property type="entry name" value="Kinase-like_dom_sf"/>
</dbReference>
<evidence type="ECO:0000256" key="4">
    <source>
        <dbReference type="ARBA" id="ARBA00022777"/>
    </source>
</evidence>
<accession>A0ABN8LI28</accession>
<dbReference type="Gene3D" id="3.30.505.10">
    <property type="entry name" value="SH2 domain"/>
    <property type="match status" value="1"/>
</dbReference>
<dbReference type="PROSITE" id="PS00109">
    <property type="entry name" value="PROTEIN_KINASE_TYR"/>
    <property type="match status" value="1"/>
</dbReference>
<dbReference type="PROSITE" id="PS00107">
    <property type="entry name" value="PROTEIN_KINASE_ATP"/>
    <property type="match status" value="1"/>
</dbReference>
<name>A0ABN8LI28_9CNID</name>
<sequence>MGCCCAKSKKDKYAANDEPGGRNLPPNGQANDRQMEPKRVSSPMDGLNAHQPSSIMSSHSIMQPSKGITVFIALYDYDARTKEDLSFRKGERLQVIDNTDTDWWLAKSLTTFNEGYIPSNYVAPELSVHAQDWFFGKIKRAEAEKKLLAPGSPSGTYLIRDSETMPGNYSLSIRDGDSVRHYRIRKLDNGGYYITTRAPFTSLSELVEHYSLDADGLCCRLVYACRAEKPATSGLSYNTKDAWEISRHSIALQSKLGAGQFGEVWAGLWNGTTPVAVKTLKPGTMSPQAFLTEAAIMKKLRHQNLIQVFTLSLHLQLYAVCTQEEPIYIVTELMRHGSLLEYLKGEGKDLKLPELIDMGAQVAAGMAYLERMNYIHRDLAARNILVGEGNICKVADFGLARLIEDDEYNAHQGAKFPIKWTAPEAALYQKFTIKSDVWSFGVLLVELVTHGRNPYPGMTNAEVLAQVERGYRMPQPMNTPDALYQIMLDCWKKNEWERPTFDYLQSILEDYFVSTEPNYKKLDP</sequence>
<evidence type="ECO:0000313" key="17">
    <source>
        <dbReference type="Proteomes" id="UP001159427"/>
    </source>
</evidence>
<dbReference type="InterPro" id="IPR036860">
    <property type="entry name" value="SH2_dom_sf"/>
</dbReference>
<dbReference type="CDD" id="cd11845">
    <property type="entry name" value="SH3_Src_like"/>
    <property type="match status" value="1"/>
</dbReference>
<dbReference type="SUPFAM" id="SSF50044">
    <property type="entry name" value="SH3-domain"/>
    <property type="match status" value="1"/>
</dbReference>
<dbReference type="SUPFAM" id="SSF56112">
    <property type="entry name" value="Protein kinase-like (PK-like)"/>
    <property type="match status" value="1"/>
</dbReference>
<keyword evidence="8" id="KW-0727">SH2 domain</keyword>
<keyword evidence="5 10" id="KW-0067">ATP-binding</keyword>
<evidence type="ECO:0000256" key="9">
    <source>
        <dbReference type="PROSITE-ProRule" id="PRU00192"/>
    </source>
</evidence>
<dbReference type="InterPro" id="IPR050198">
    <property type="entry name" value="Non-receptor_tyrosine_kinases"/>
</dbReference>
<feature type="binding site" evidence="10">
    <location>
        <position position="278"/>
    </location>
    <ligand>
        <name>ATP</name>
        <dbReference type="ChEBI" id="CHEBI:30616"/>
    </ligand>
</feature>
<dbReference type="PROSITE" id="PS50011">
    <property type="entry name" value="PROTEIN_KINASE_DOM"/>
    <property type="match status" value="1"/>
</dbReference>
<evidence type="ECO:0000256" key="3">
    <source>
        <dbReference type="ARBA" id="ARBA00022741"/>
    </source>
</evidence>
<dbReference type="SMART" id="SM00219">
    <property type="entry name" value="TyrKc"/>
    <property type="match status" value="1"/>
</dbReference>
<feature type="domain" description="SH2" evidence="13">
    <location>
        <begin position="133"/>
        <end position="225"/>
    </location>
</feature>
<evidence type="ECO:0000256" key="11">
    <source>
        <dbReference type="RuleBase" id="RU362096"/>
    </source>
</evidence>
<dbReference type="InterPro" id="IPR000719">
    <property type="entry name" value="Prot_kinase_dom"/>
</dbReference>